<protein>
    <submittedName>
        <fullName evidence="6">Uncharacterized protein</fullName>
    </submittedName>
</protein>
<feature type="domain" description="Tyrosine specific protein phosphatases" evidence="5">
    <location>
        <begin position="641"/>
        <end position="698"/>
    </location>
</feature>
<comment type="caution">
    <text evidence="6">The sequence shown here is derived from an EMBL/GenBank/DDBJ whole genome shotgun (WGS) entry which is preliminary data.</text>
</comment>
<dbReference type="PROSITE" id="PS00383">
    <property type="entry name" value="TYR_PHOSPHATASE_1"/>
    <property type="match status" value="1"/>
</dbReference>
<sequence>MGHRLSIDKYTTDLVDLLAISPYYYKKVKLDKIVSKSITQHLKIWRFKANEFNGIDIEAVPLSNLQQDGFIFSSKEAYLVLLVYRANTSEKMDVVSFPHSLWGLVQSADNLTPRGLSNSFSSDDDGSITHTLDSFLLSKREGKEYYKNREYKYMLFVWNGKQAGSLLKAKALSRGFELDTLLNKSEDSLLSFIFNGGVVRGIRLQRGKVLLFDQASSDQEDAKQEENPNTPDTERMIKTYETIYLFRFLVPESYVQGLQSNSNENSKSVIEQTMYPKFRKYFFPDSQGEPKKEDLPDTNEYQRRFKFINDNISDLEDDHEVSDESRNGERPPPQSNPVPKLSLGQDLVKPQPAAQKPAIPLLNIPPKGENVNEGDEERENMELNKPKVPGIQGIALDISQAQRKPILNEYDTSSDRIYEDSGEYSSSRASYNPGKGISLDLTKAKQIQNEILNQNEQKLPQMPALGLPEGNPSGRKVPSLGIPVSSGSRSGEGDSSNRMEFEEVSGPQLTINIKNVTKLSDDTEMKEEEDPYEPPQFRRGCCEPDPPSSHHSQEDTDFFMAKNTSIAEERNNKFKQICSEIIDNFLYLGSDYLAKNKEVLKQNKITHIINAVGDYSPNYHDGEFKYISFHLKDHPRENIECIFYKAIRFMEEAKKNDGRVYVHCVQGISRSATLCLAYVIHSLGLNYNEAFEYIQKRRSVINPNLGFIVQLMWFHKRIYSSFDSIPVNPRVFTVCSHEKEAPMEIVAKLNMEQFFVDKQLKPMDPRGVYIIQTKEEFIVLLCSECKGKNREKYQEYAYQYIEELQNREKAATKVTEYEQSKLDPYFWSIWGLEEAPATPFMQSRAWDYWFPSLEDAENISSIPMVHQIDSYNEEVKAEKKLKPRLFTYPDTDISSAVFDEEDLDFDELNIICEKAKDETEENRIYIYEGDSFEERAGLSKKDYIEKVIQKFFENIPREKITIKNCLLGEETEDDFFE</sequence>
<feature type="compositionally biased region" description="Basic and acidic residues" evidence="3">
    <location>
        <begin position="288"/>
        <end position="303"/>
    </location>
</feature>
<dbReference type="InterPro" id="IPR000387">
    <property type="entry name" value="Tyr_Pase_dom"/>
</dbReference>
<name>A0AAD1Y0F2_EUPCR</name>
<dbReference type="SUPFAM" id="SSF52799">
    <property type="entry name" value="(Phosphotyrosine protein) phosphatases II"/>
    <property type="match status" value="1"/>
</dbReference>
<dbReference type="SMART" id="SM00195">
    <property type="entry name" value="DSPc"/>
    <property type="match status" value="1"/>
</dbReference>
<dbReference type="PROSITE" id="PS50054">
    <property type="entry name" value="TYR_PHOSPHATASE_DUAL"/>
    <property type="match status" value="1"/>
</dbReference>
<evidence type="ECO:0000259" key="4">
    <source>
        <dbReference type="PROSITE" id="PS50054"/>
    </source>
</evidence>
<proteinExistence type="predicted"/>
<evidence type="ECO:0000259" key="5">
    <source>
        <dbReference type="PROSITE" id="PS50056"/>
    </source>
</evidence>
<feature type="region of interest" description="Disordered" evidence="3">
    <location>
        <begin position="521"/>
        <end position="554"/>
    </location>
</feature>
<keyword evidence="2" id="KW-0904">Protein phosphatase</keyword>
<accession>A0AAD1Y0F2</accession>
<dbReference type="Proteomes" id="UP001295684">
    <property type="component" value="Unassembled WGS sequence"/>
</dbReference>
<dbReference type="InterPro" id="IPR000340">
    <property type="entry name" value="Dual-sp_phosphatase_cat-dom"/>
</dbReference>
<dbReference type="Gene3D" id="3.90.190.10">
    <property type="entry name" value="Protein tyrosine phosphatase superfamily"/>
    <property type="match status" value="1"/>
</dbReference>
<evidence type="ECO:0000256" key="2">
    <source>
        <dbReference type="ARBA" id="ARBA00022912"/>
    </source>
</evidence>
<feature type="region of interest" description="Disordered" evidence="3">
    <location>
        <begin position="356"/>
        <end position="380"/>
    </location>
</feature>
<dbReference type="GO" id="GO:0004721">
    <property type="term" value="F:phosphoprotein phosphatase activity"/>
    <property type="evidence" value="ECO:0007669"/>
    <property type="project" value="UniProtKB-KW"/>
</dbReference>
<feature type="compositionally biased region" description="Acidic residues" evidence="3">
    <location>
        <begin position="522"/>
        <end position="532"/>
    </location>
</feature>
<dbReference type="Pfam" id="PF00782">
    <property type="entry name" value="DSPc"/>
    <property type="match status" value="1"/>
</dbReference>
<dbReference type="AlphaFoldDB" id="A0AAD1Y0F2"/>
<evidence type="ECO:0000256" key="1">
    <source>
        <dbReference type="ARBA" id="ARBA00022801"/>
    </source>
</evidence>
<dbReference type="InterPro" id="IPR016130">
    <property type="entry name" value="Tyr_Pase_AS"/>
</dbReference>
<dbReference type="PANTHER" id="PTHR46381">
    <property type="entry name" value="MKPA PROTEIN"/>
    <property type="match status" value="1"/>
</dbReference>
<organism evidence="6 7">
    <name type="scientific">Euplotes crassus</name>
    <dbReference type="NCBI Taxonomy" id="5936"/>
    <lineage>
        <taxon>Eukaryota</taxon>
        <taxon>Sar</taxon>
        <taxon>Alveolata</taxon>
        <taxon>Ciliophora</taxon>
        <taxon>Intramacronucleata</taxon>
        <taxon>Spirotrichea</taxon>
        <taxon>Hypotrichia</taxon>
        <taxon>Euplotida</taxon>
        <taxon>Euplotidae</taxon>
        <taxon>Moneuplotes</taxon>
    </lineage>
</organism>
<dbReference type="InterPro" id="IPR029021">
    <property type="entry name" value="Prot-tyrosine_phosphatase-like"/>
</dbReference>
<dbReference type="EMBL" id="CAMPGE010023478">
    <property type="protein sequence ID" value="CAI2381415.1"/>
    <property type="molecule type" value="Genomic_DNA"/>
</dbReference>
<dbReference type="CDD" id="cd14498">
    <property type="entry name" value="DSP"/>
    <property type="match status" value="1"/>
</dbReference>
<dbReference type="InterPro" id="IPR020422">
    <property type="entry name" value="TYR_PHOSPHATASE_DUAL_dom"/>
</dbReference>
<feature type="region of interest" description="Disordered" evidence="3">
    <location>
        <begin position="468"/>
        <end position="498"/>
    </location>
</feature>
<evidence type="ECO:0000256" key="3">
    <source>
        <dbReference type="SAM" id="MobiDB-lite"/>
    </source>
</evidence>
<feature type="region of interest" description="Disordered" evidence="3">
    <location>
        <begin position="281"/>
        <end position="344"/>
    </location>
</feature>
<dbReference type="PANTHER" id="PTHR46381:SF2">
    <property type="entry name" value="MAP KINASE PHOSPHATASE"/>
    <property type="match status" value="1"/>
</dbReference>
<dbReference type="PROSITE" id="PS50056">
    <property type="entry name" value="TYR_PHOSPHATASE_2"/>
    <property type="match status" value="1"/>
</dbReference>
<keyword evidence="7" id="KW-1185">Reference proteome</keyword>
<evidence type="ECO:0000313" key="6">
    <source>
        <dbReference type="EMBL" id="CAI2381415.1"/>
    </source>
</evidence>
<reference evidence="6" key="1">
    <citation type="submission" date="2023-07" db="EMBL/GenBank/DDBJ databases">
        <authorList>
            <consortium name="AG Swart"/>
            <person name="Singh M."/>
            <person name="Singh A."/>
            <person name="Seah K."/>
            <person name="Emmerich C."/>
        </authorList>
    </citation>
    <scope>NUCLEOTIDE SEQUENCE</scope>
    <source>
        <strain evidence="6">DP1</strain>
    </source>
</reference>
<feature type="domain" description="Tyrosine-protein phosphatase" evidence="4">
    <location>
        <begin position="576"/>
        <end position="720"/>
    </location>
</feature>
<keyword evidence="1" id="KW-0378">Hydrolase</keyword>
<evidence type="ECO:0000313" key="7">
    <source>
        <dbReference type="Proteomes" id="UP001295684"/>
    </source>
</evidence>
<gene>
    <name evidence="6" type="ORF">ECRASSUSDP1_LOCUS22870</name>
</gene>